<name>A0A0E9SDP6_ANGAN</name>
<dbReference type="EMBL" id="GBXM01069171">
    <property type="protein sequence ID" value="JAH39406.1"/>
    <property type="molecule type" value="Transcribed_RNA"/>
</dbReference>
<proteinExistence type="predicted"/>
<evidence type="ECO:0000313" key="1">
    <source>
        <dbReference type="EMBL" id="JAH39406.1"/>
    </source>
</evidence>
<accession>A0A0E9SDP6</accession>
<dbReference type="AlphaFoldDB" id="A0A0E9SDP6"/>
<reference evidence="1" key="2">
    <citation type="journal article" date="2015" name="Fish Shellfish Immunol.">
        <title>Early steps in the European eel (Anguilla anguilla)-Vibrio vulnificus interaction in the gills: Role of the RtxA13 toxin.</title>
        <authorList>
            <person name="Callol A."/>
            <person name="Pajuelo D."/>
            <person name="Ebbesson L."/>
            <person name="Teles M."/>
            <person name="MacKenzie S."/>
            <person name="Amaro C."/>
        </authorList>
    </citation>
    <scope>NUCLEOTIDE SEQUENCE</scope>
</reference>
<sequence length="46" mass="5495">MNSWIQEFWLKNFIINERLPDYIKTKLGWIHSLLFLSSGTMSVSIH</sequence>
<reference evidence="1" key="1">
    <citation type="submission" date="2014-11" db="EMBL/GenBank/DDBJ databases">
        <authorList>
            <person name="Amaro Gonzalez C."/>
        </authorList>
    </citation>
    <scope>NUCLEOTIDE SEQUENCE</scope>
</reference>
<organism evidence="1">
    <name type="scientific">Anguilla anguilla</name>
    <name type="common">European freshwater eel</name>
    <name type="synonym">Muraena anguilla</name>
    <dbReference type="NCBI Taxonomy" id="7936"/>
    <lineage>
        <taxon>Eukaryota</taxon>
        <taxon>Metazoa</taxon>
        <taxon>Chordata</taxon>
        <taxon>Craniata</taxon>
        <taxon>Vertebrata</taxon>
        <taxon>Euteleostomi</taxon>
        <taxon>Actinopterygii</taxon>
        <taxon>Neopterygii</taxon>
        <taxon>Teleostei</taxon>
        <taxon>Anguilliformes</taxon>
        <taxon>Anguillidae</taxon>
        <taxon>Anguilla</taxon>
    </lineage>
</organism>
<protein>
    <submittedName>
        <fullName evidence="1">Uncharacterized protein</fullName>
    </submittedName>
</protein>